<protein>
    <submittedName>
        <fullName evidence="1">Uncharacterized protein</fullName>
    </submittedName>
</protein>
<reference evidence="1" key="1">
    <citation type="submission" date="2018-01" db="EMBL/GenBank/DDBJ databases">
        <authorList>
            <person name="Krukenberg V."/>
        </authorList>
    </citation>
    <scope>NUCLEOTIDE SEQUENCE</scope>
    <source>
        <strain evidence="1">E20ANME2</strain>
    </source>
</reference>
<evidence type="ECO:0000313" key="2">
    <source>
        <dbReference type="Proteomes" id="UP000248329"/>
    </source>
</evidence>
<proteinExistence type="predicted"/>
<evidence type="ECO:0000313" key="1">
    <source>
        <dbReference type="EMBL" id="PXF61352.1"/>
    </source>
</evidence>
<gene>
    <name evidence="1" type="ORF">C4B59_05225</name>
</gene>
<sequence length="235" mass="25348">MKLAIIAGTPGSGKTSILLHAIAYLRRGGIAPAVVKVDCLFTDDQTRFNRLDVPVRVALSKDMCPDHFAIYNVEEMLSWAEEQNADLLISETAGLCLRCAPYVDQCVAVCVIDVTAGPNTPAKVGPLLTTADVVVATKGDIVSQAEREVFRERVIEANPRCIIIEANGLSGQGASELGNAMIHAPEIEIGNTEMRLRHNAPIAVCTLCTGETRAAKKYHSGVLRHTDGFMEYQGE</sequence>
<name>A0AC61L4L0_9EURY</name>
<dbReference type="Proteomes" id="UP000248329">
    <property type="component" value="Unassembled WGS sequence"/>
</dbReference>
<accession>A0AC61L4L0</accession>
<dbReference type="EMBL" id="PQXF01000006">
    <property type="protein sequence ID" value="PXF61352.1"/>
    <property type="molecule type" value="Genomic_DNA"/>
</dbReference>
<comment type="caution">
    <text evidence="1">The sequence shown here is derived from an EMBL/GenBank/DDBJ whole genome shotgun (WGS) entry which is preliminary data.</text>
</comment>
<organism evidence="1 2">
    <name type="scientific">Candidatus Methanogaster sp</name>
    <dbReference type="NCBI Taxonomy" id="3386292"/>
    <lineage>
        <taxon>Archaea</taxon>
        <taxon>Methanobacteriati</taxon>
        <taxon>Methanobacteriota</taxon>
        <taxon>Stenosarchaea group</taxon>
        <taxon>Methanomicrobia</taxon>
        <taxon>Methanosarcinales</taxon>
        <taxon>ANME-2 cluster</taxon>
        <taxon>Candidatus Methanogasteraceae</taxon>
        <taxon>Candidatus Methanogaster</taxon>
    </lineage>
</organism>